<evidence type="ECO:0008006" key="3">
    <source>
        <dbReference type="Google" id="ProtNLM"/>
    </source>
</evidence>
<dbReference type="Gene3D" id="3.30.710.10">
    <property type="entry name" value="Potassium Channel Kv1.1, Chain A"/>
    <property type="match status" value="1"/>
</dbReference>
<gene>
    <name evidence="1" type="ORF">Rhopal_006468-T1</name>
</gene>
<accession>A0AAV5GY19</accession>
<dbReference type="EMBL" id="BQKY01000014">
    <property type="protein sequence ID" value="GJN93413.1"/>
    <property type="molecule type" value="Genomic_DNA"/>
</dbReference>
<sequence length="160" mass="17943">MSPPSYTVVLREERFTLSDSQIRFDSPNSFTGHFLGGTKGGHTSVLYTDRRPLCFPLILEWLSGYDDFFDKPLEGLSREETLRALLAEARFFKLKELQARTARELGKASHIAAPMYWPWRTRQDGKSSQPDPVLQSFRQAAQGNYTPKLAKSITAGGSAG</sequence>
<keyword evidence="2" id="KW-1185">Reference proteome</keyword>
<protein>
    <recommendedName>
        <fullName evidence="3">BTB domain-containing protein</fullName>
    </recommendedName>
</protein>
<dbReference type="PANTHER" id="PTHR31758">
    <property type="entry name" value="BTB/POZ DOMAIN-CONTAINING PROTEIN YLR108C"/>
    <property type="match status" value="1"/>
</dbReference>
<proteinExistence type="predicted"/>
<comment type="caution">
    <text evidence="1">The sequence shown here is derived from an EMBL/GenBank/DDBJ whole genome shotgun (WGS) entry which is preliminary data.</text>
</comment>
<dbReference type="Proteomes" id="UP001342314">
    <property type="component" value="Unassembled WGS sequence"/>
</dbReference>
<dbReference type="InterPro" id="IPR011333">
    <property type="entry name" value="SKP1/BTB/POZ_sf"/>
</dbReference>
<evidence type="ECO:0000313" key="1">
    <source>
        <dbReference type="EMBL" id="GJN93413.1"/>
    </source>
</evidence>
<reference evidence="1 2" key="1">
    <citation type="submission" date="2021-12" db="EMBL/GenBank/DDBJ databases">
        <title>High titer production of polyol ester of fatty acids by Rhodotorula paludigena BS15 towards product separation-free biomass refinery.</title>
        <authorList>
            <person name="Mano J."/>
            <person name="Ono H."/>
            <person name="Tanaka T."/>
            <person name="Naito K."/>
            <person name="Sushida H."/>
            <person name="Ike M."/>
            <person name="Tokuyasu K."/>
            <person name="Kitaoka M."/>
        </authorList>
    </citation>
    <scope>NUCLEOTIDE SEQUENCE [LARGE SCALE GENOMIC DNA]</scope>
    <source>
        <strain evidence="1 2">BS15</strain>
    </source>
</reference>
<organism evidence="1 2">
    <name type="scientific">Rhodotorula paludigena</name>
    <dbReference type="NCBI Taxonomy" id="86838"/>
    <lineage>
        <taxon>Eukaryota</taxon>
        <taxon>Fungi</taxon>
        <taxon>Dikarya</taxon>
        <taxon>Basidiomycota</taxon>
        <taxon>Pucciniomycotina</taxon>
        <taxon>Microbotryomycetes</taxon>
        <taxon>Sporidiobolales</taxon>
        <taxon>Sporidiobolaceae</taxon>
        <taxon>Rhodotorula</taxon>
    </lineage>
</organism>
<dbReference type="PANTHER" id="PTHR31758:SF2">
    <property type="entry name" value="BTB_POZ DOMAIN-CONTAINING PROTEIN YLR108C"/>
    <property type="match status" value="1"/>
</dbReference>
<dbReference type="SUPFAM" id="SSF54695">
    <property type="entry name" value="POZ domain"/>
    <property type="match status" value="1"/>
</dbReference>
<evidence type="ECO:0000313" key="2">
    <source>
        <dbReference type="Proteomes" id="UP001342314"/>
    </source>
</evidence>
<dbReference type="AlphaFoldDB" id="A0AAV5GY19"/>
<name>A0AAV5GY19_9BASI</name>